<dbReference type="EMBL" id="MVBN01000002">
    <property type="protein sequence ID" value="OOK79882.1"/>
    <property type="molecule type" value="Genomic_DNA"/>
</dbReference>
<reference evidence="2 5" key="2">
    <citation type="submission" date="2020-07" db="EMBL/GenBank/DDBJ databases">
        <title>Mycobacterium kansasii (former subtype) with zoonotic potential isolated from diseased indoor pet cat, Japan.</title>
        <authorList>
            <person name="Fukano H."/>
            <person name="Terazono T."/>
            <person name="Hoshino Y."/>
        </authorList>
    </citation>
    <scope>NUCLEOTIDE SEQUENCE [LARGE SCALE GENOMIC DNA]</scope>
    <source>
        <strain evidence="2 5">Kuro-I</strain>
    </source>
</reference>
<reference evidence="3 4" key="1">
    <citation type="submission" date="2017-02" db="EMBL/GenBank/DDBJ databases">
        <title>Complete genome sequences of Mycobacterium kansasii strains isolated from rhesus macaques.</title>
        <authorList>
            <person name="Panda A."/>
            <person name="Nagaraj S."/>
            <person name="Zhao X."/>
            <person name="Tettelin H."/>
            <person name="Detolla L.J."/>
        </authorList>
    </citation>
    <scope>NUCLEOTIDE SEQUENCE [LARGE SCALE GENOMIC DNA]</scope>
    <source>
        <strain evidence="3 4">11-3469</strain>
    </source>
</reference>
<dbReference type="EMBL" id="AP023343">
    <property type="protein sequence ID" value="BCI86969.1"/>
    <property type="molecule type" value="Genomic_DNA"/>
</dbReference>
<dbReference type="STRING" id="1768.B1T50_05245"/>
<dbReference type="Proteomes" id="UP000516380">
    <property type="component" value="Chromosome"/>
</dbReference>
<organism evidence="3 4">
    <name type="scientific">Mycobacterium kansasii</name>
    <dbReference type="NCBI Taxonomy" id="1768"/>
    <lineage>
        <taxon>Bacteria</taxon>
        <taxon>Bacillati</taxon>
        <taxon>Actinomycetota</taxon>
        <taxon>Actinomycetes</taxon>
        <taxon>Mycobacteriales</taxon>
        <taxon>Mycobacteriaceae</taxon>
        <taxon>Mycobacterium</taxon>
    </lineage>
</organism>
<proteinExistence type="predicted"/>
<sequence length="76" mass="8342">MELQGQPVEVDLTRLPSPHQHIALVPQRDLLESLATAAQTERTFRLLRSSEVTGLLGGDDGSSVSTRRPARVPARR</sequence>
<evidence type="ECO:0000313" key="4">
    <source>
        <dbReference type="Proteomes" id="UP000188532"/>
    </source>
</evidence>
<evidence type="ECO:0000313" key="2">
    <source>
        <dbReference type="EMBL" id="BCI86969.1"/>
    </source>
</evidence>
<accession>A0A1V3XL72</accession>
<evidence type="ECO:0000313" key="5">
    <source>
        <dbReference type="Proteomes" id="UP000516380"/>
    </source>
</evidence>
<feature type="region of interest" description="Disordered" evidence="1">
    <location>
        <begin position="51"/>
        <end position="76"/>
    </location>
</feature>
<gene>
    <name evidence="3" type="ORF">BZL29_1761</name>
    <name evidence="2" type="ORF">NIIDMKKI_21750</name>
</gene>
<evidence type="ECO:0000256" key="1">
    <source>
        <dbReference type="SAM" id="MobiDB-lite"/>
    </source>
</evidence>
<protein>
    <submittedName>
        <fullName evidence="3">Putative fAD-dependent oxidoreductase</fullName>
    </submittedName>
</protein>
<dbReference type="Proteomes" id="UP000188532">
    <property type="component" value="Unassembled WGS sequence"/>
</dbReference>
<evidence type="ECO:0000313" key="3">
    <source>
        <dbReference type="EMBL" id="OOK79882.1"/>
    </source>
</evidence>
<name>A0A1V3XL72_MYCKA</name>
<dbReference type="AlphaFoldDB" id="A0A1V3XL72"/>
<keyword evidence="5" id="KW-1185">Reference proteome</keyword>